<evidence type="ECO:0000313" key="2">
    <source>
        <dbReference type="EMBL" id="MDV6267279.1"/>
    </source>
</evidence>
<keyword evidence="2" id="KW-0378">Hydrolase</keyword>
<feature type="domain" description="AB hydrolase-1" evidence="1">
    <location>
        <begin position="28"/>
        <end position="127"/>
    </location>
</feature>
<dbReference type="Gene3D" id="3.40.50.1820">
    <property type="entry name" value="alpha/beta hydrolase"/>
    <property type="match status" value="1"/>
</dbReference>
<comment type="caution">
    <text evidence="2">The sequence shown here is derived from an EMBL/GenBank/DDBJ whole genome shotgun (WGS) entry which is preliminary data.</text>
</comment>
<evidence type="ECO:0000259" key="1">
    <source>
        <dbReference type="Pfam" id="PF12697"/>
    </source>
</evidence>
<dbReference type="Proteomes" id="UP001185927">
    <property type="component" value="Unassembled WGS sequence"/>
</dbReference>
<sequence length="216" mass="23905">MTLQHRTQYRDDRHLTVMVLPGGKVSSHRRSRFWHLSNLRMRPFSAAIRQRGFDVAAVRYRTRGWNGREQSPVADARQVLDRIKAQNSDAQVILLGHSMGGRVAAALSGDAAVVGVVALAPWWPAGTDIGLRQGCLLRVVHGTADRWTDPDASQAAVERARRSGLDAEWIGVKGAGHFMLRRLSLWHRLAVDAVSEIAMVSESAEKTTEAKAGERR</sequence>
<evidence type="ECO:0000313" key="3">
    <source>
        <dbReference type="Proteomes" id="UP001185927"/>
    </source>
</evidence>
<dbReference type="Pfam" id="PF12697">
    <property type="entry name" value="Abhydrolase_6"/>
    <property type="match status" value="1"/>
</dbReference>
<name>A0ABU4BT47_RHOGO</name>
<dbReference type="InterPro" id="IPR000073">
    <property type="entry name" value="AB_hydrolase_1"/>
</dbReference>
<accession>A0ABU4BT47</accession>
<dbReference type="GO" id="GO:0016787">
    <property type="term" value="F:hydrolase activity"/>
    <property type="evidence" value="ECO:0007669"/>
    <property type="project" value="UniProtKB-KW"/>
</dbReference>
<proteinExistence type="predicted"/>
<dbReference type="RefSeq" id="WP_317541472.1">
    <property type="nucleotide sequence ID" value="NZ_JAWLKB010000004.1"/>
</dbReference>
<keyword evidence="3" id="KW-1185">Reference proteome</keyword>
<protein>
    <submittedName>
        <fullName evidence="2">Alpha/beta fold hydrolase</fullName>
    </submittedName>
</protein>
<gene>
    <name evidence="2" type="ORF">R3Q16_11745</name>
</gene>
<dbReference type="SUPFAM" id="SSF53474">
    <property type="entry name" value="alpha/beta-Hydrolases"/>
    <property type="match status" value="1"/>
</dbReference>
<dbReference type="InterPro" id="IPR029058">
    <property type="entry name" value="AB_hydrolase_fold"/>
</dbReference>
<reference evidence="2 3" key="1">
    <citation type="submission" date="2023-10" db="EMBL/GenBank/DDBJ databases">
        <title>Development of a sustainable strategy for remediation of hydrocarbon-contaminated territories based on the waste exchange concept.</title>
        <authorList>
            <person name="Krivoruchko A."/>
        </authorList>
    </citation>
    <scope>NUCLEOTIDE SEQUENCE [LARGE SCALE GENOMIC DNA]</scope>
    <source>
        <strain evidence="2 3">IEGM 1203</strain>
    </source>
</reference>
<organism evidence="2 3">
    <name type="scientific">Rhodococcus globerulus</name>
    <dbReference type="NCBI Taxonomy" id="33008"/>
    <lineage>
        <taxon>Bacteria</taxon>
        <taxon>Bacillati</taxon>
        <taxon>Actinomycetota</taxon>
        <taxon>Actinomycetes</taxon>
        <taxon>Mycobacteriales</taxon>
        <taxon>Nocardiaceae</taxon>
        <taxon>Rhodococcus</taxon>
    </lineage>
</organism>
<dbReference type="EMBL" id="JAWLKB010000004">
    <property type="protein sequence ID" value="MDV6267279.1"/>
    <property type="molecule type" value="Genomic_DNA"/>
</dbReference>